<evidence type="ECO:0000259" key="3">
    <source>
        <dbReference type="PROSITE" id="PS51677"/>
    </source>
</evidence>
<evidence type="ECO:0000313" key="4">
    <source>
        <dbReference type="EMBL" id="XCM82148.1"/>
    </source>
</evidence>
<evidence type="ECO:0000256" key="2">
    <source>
        <dbReference type="ARBA" id="ARBA00022729"/>
    </source>
</evidence>
<dbReference type="GO" id="GO:0005975">
    <property type="term" value="P:carbohydrate metabolic process"/>
    <property type="evidence" value="ECO:0007669"/>
    <property type="project" value="InterPro"/>
</dbReference>
<dbReference type="InterPro" id="IPR051398">
    <property type="entry name" value="Polysacch_Deacetylase"/>
</dbReference>
<dbReference type="EMBL" id="CP159872">
    <property type="protein sequence ID" value="XCM82148.1"/>
    <property type="molecule type" value="Genomic_DNA"/>
</dbReference>
<dbReference type="AlphaFoldDB" id="A0AAU8K253"/>
<proteinExistence type="predicted"/>
<dbReference type="PROSITE" id="PS51677">
    <property type="entry name" value="NODB"/>
    <property type="match status" value="1"/>
</dbReference>
<organism evidence="4">
    <name type="scientific">Kitasatospora camelliae</name>
    <dbReference type="NCBI Taxonomy" id="3156397"/>
    <lineage>
        <taxon>Bacteria</taxon>
        <taxon>Bacillati</taxon>
        <taxon>Actinomycetota</taxon>
        <taxon>Actinomycetes</taxon>
        <taxon>Kitasatosporales</taxon>
        <taxon>Streptomycetaceae</taxon>
        <taxon>Kitasatospora</taxon>
    </lineage>
</organism>
<dbReference type="PANTHER" id="PTHR34216">
    <property type="match status" value="1"/>
</dbReference>
<comment type="subcellular location">
    <subcellularLocation>
        <location evidence="1">Secreted</location>
    </subcellularLocation>
</comment>
<accession>A0AAU8K253</accession>
<name>A0AAU8K253_9ACTN</name>
<keyword evidence="2" id="KW-0732">Signal</keyword>
<dbReference type="CDD" id="cd10918">
    <property type="entry name" value="CE4_NodB_like_5s_6s"/>
    <property type="match status" value="1"/>
</dbReference>
<dbReference type="GO" id="GO:0016810">
    <property type="term" value="F:hydrolase activity, acting on carbon-nitrogen (but not peptide) bonds"/>
    <property type="evidence" value="ECO:0007669"/>
    <property type="project" value="InterPro"/>
</dbReference>
<feature type="domain" description="NodB homology" evidence="3">
    <location>
        <begin position="92"/>
        <end position="322"/>
    </location>
</feature>
<dbReference type="SUPFAM" id="SSF88713">
    <property type="entry name" value="Glycoside hydrolase/deacetylase"/>
    <property type="match status" value="1"/>
</dbReference>
<dbReference type="RefSeq" id="WP_354643075.1">
    <property type="nucleotide sequence ID" value="NZ_CP159872.1"/>
</dbReference>
<gene>
    <name evidence="4" type="ORF">ABWK59_26195</name>
</gene>
<dbReference type="Pfam" id="PF01522">
    <property type="entry name" value="Polysacc_deac_1"/>
    <property type="match status" value="1"/>
</dbReference>
<evidence type="ECO:0000256" key="1">
    <source>
        <dbReference type="ARBA" id="ARBA00004613"/>
    </source>
</evidence>
<dbReference type="PANTHER" id="PTHR34216:SF3">
    <property type="entry name" value="POLY-BETA-1,6-N-ACETYL-D-GLUCOSAMINE N-DEACETYLASE"/>
    <property type="match status" value="1"/>
</dbReference>
<dbReference type="Gene3D" id="3.20.20.370">
    <property type="entry name" value="Glycoside hydrolase/deacetylase"/>
    <property type="match status" value="1"/>
</dbReference>
<dbReference type="InterPro" id="IPR011330">
    <property type="entry name" value="Glyco_hydro/deAcase_b/a-brl"/>
</dbReference>
<dbReference type="EC" id="3.-.-.-" evidence="4"/>
<dbReference type="GO" id="GO:0005576">
    <property type="term" value="C:extracellular region"/>
    <property type="evidence" value="ECO:0007669"/>
    <property type="project" value="UniProtKB-SubCell"/>
</dbReference>
<keyword evidence="4" id="KW-0378">Hydrolase</keyword>
<dbReference type="InterPro" id="IPR002509">
    <property type="entry name" value="NODB_dom"/>
</dbReference>
<reference evidence="4" key="1">
    <citation type="submission" date="2024-06" db="EMBL/GenBank/DDBJ databases">
        <title>The genome sequences of Kitasatospora sp. strain HUAS MG31.</title>
        <authorList>
            <person name="Mo P."/>
        </authorList>
    </citation>
    <scope>NUCLEOTIDE SEQUENCE</scope>
    <source>
        <strain evidence="4">HUAS MG31</strain>
    </source>
</reference>
<protein>
    <submittedName>
        <fullName evidence="4">Polysaccharide deacetylase family protein</fullName>
        <ecNumber evidence="4">3.-.-.-</ecNumber>
    </submittedName>
</protein>
<dbReference type="KEGG" id="kcm:ABWK59_26195"/>
<sequence>MAVSNPIDRTSGGTTTSAAARRRGVDALLRRSPLQPLFRVRAARRLAVLAYHGVDDPASFAAQMERLASTAHPVTLGQVERALAERRPLPPRSVLVTFDDGDRTVLTDGLPVLTRLGIPAVAYVIAQLIDGDQPFWWSEAAYLATRGGTARGLPDADPGAVVARMKRLPDADRRRALEELRATADRPAPRRPQLTGADLTALRESGVEIGNHSLSHPCLDRCDDPTVRTEVLGAHRLLTDRLGEPPTSFAYPNGNVDRRAEQVLLELGYTTGFLFDHRHDALRPANPLRISRLRVNSTTGRDRFDTILSGLHPAVHRLRGGR</sequence>